<reference evidence="3" key="1">
    <citation type="journal article" date="2018" name="Proc. Natl. Acad. Sci. U.S.A.">
        <title>Linking secondary metabolites to gene clusters through genome sequencing of six diverse Aspergillus species.</title>
        <authorList>
            <person name="Kaerboelling I."/>
            <person name="Vesth T.C."/>
            <person name="Frisvad J.C."/>
            <person name="Nybo J.L."/>
            <person name="Theobald S."/>
            <person name="Kuo A."/>
            <person name="Bowyer P."/>
            <person name="Matsuda Y."/>
            <person name="Mondo S."/>
            <person name="Lyhne E.K."/>
            <person name="Kogle M.E."/>
            <person name="Clum A."/>
            <person name="Lipzen A."/>
            <person name="Salamov A."/>
            <person name="Ngan C.Y."/>
            <person name="Daum C."/>
            <person name="Chiniquy J."/>
            <person name="Barry K."/>
            <person name="LaButti K."/>
            <person name="Haridas S."/>
            <person name="Simmons B.A."/>
            <person name="Magnuson J.K."/>
            <person name="Mortensen U.H."/>
            <person name="Larsen T.O."/>
            <person name="Grigoriev I.V."/>
            <person name="Baker S.E."/>
            <person name="Andersen M.R."/>
        </authorList>
    </citation>
    <scope>NUCLEOTIDE SEQUENCE [LARGE SCALE GENOMIC DNA]</scope>
    <source>
        <strain evidence="3">IBT 16806</strain>
    </source>
</reference>
<evidence type="ECO:0000313" key="3">
    <source>
        <dbReference type="Proteomes" id="UP000234474"/>
    </source>
</evidence>
<dbReference type="VEuPathDB" id="FungiDB:P174DRAFT_442797"/>
<comment type="caution">
    <text evidence="2">The sequence shown here is derived from an EMBL/GenBank/DDBJ whole genome shotgun (WGS) entry which is preliminary data.</text>
</comment>
<feature type="chain" id="PRO_5014194814" evidence="1">
    <location>
        <begin position="20"/>
        <end position="81"/>
    </location>
</feature>
<evidence type="ECO:0000256" key="1">
    <source>
        <dbReference type="SAM" id="SignalP"/>
    </source>
</evidence>
<protein>
    <submittedName>
        <fullName evidence="2">Uncharacterized protein</fullName>
    </submittedName>
</protein>
<organism evidence="2 3">
    <name type="scientific">Aspergillus novofumigatus (strain IBT 16806)</name>
    <dbReference type="NCBI Taxonomy" id="1392255"/>
    <lineage>
        <taxon>Eukaryota</taxon>
        <taxon>Fungi</taxon>
        <taxon>Dikarya</taxon>
        <taxon>Ascomycota</taxon>
        <taxon>Pezizomycotina</taxon>
        <taxon>Eurotiomycetes</taxon>
        <taxon>Eurotiomycetidae</taxon>
        <taxon>Eurotiales</taxon>
        <taxon>Aspergillaceae</taxon>
        <taxon>Aspergillus</taxon>
        <taxon>Aspergillus subgen. Fumigati</taxon>
    </lineage>
</organism>
<name>A0A2I1C5H9_ASPN1</name>
<dbReference type="RefSeq" id="XP_024681525.1">
    <property type="nucleotide sequence ID" value="XM_024827661.1"/>
</dbReference>
<dbReference type="EMBL" id="MSZS01000005">
    <property type="protein sequence ID" value="PKX92930.1"/>
    <property type="molecule type" value="Genomic_DNA"/>
</dbReference>
<dbReference type="Proteomes" id="UP000234474">
    <property type="component" value="Unassembled WGS sequence"/>
</dbReference>
<keyword evidence="3" id="KW-1185">Reference proteome</keyword>
<dbReference type="AlphaFoldDB" id="A0A2I1C5H9"/>
<evidence type="ECO:0000313" key="2">
    <source>
        <dbReference type="EMBL" id="PKX92930.1"/>
    </source>
</evidence>
<gene>
    <name evidence="2" type="ORF">P174DRAFT_442797</name>
</gene>
<proteinExistence type="predicted"/>
<accession>A0A2I1C5H9</accession>
<dbReference type="GeneID" id="36534986"/>
<sequence>MFCLFCLACLIMWCSPALLLMPNDVAETFVPGTVRDRLQSMLIPNIIGSQRICATAVCQLASILPCLSEGIGHGQQAAELL</sequence>
<keyword evidence="1" id="KW-0732">Signal</keyword>
<feature type="signal peptide" evidence="1">
    <location>
        <begin position="1"/>
        <end position="19"/>
    </location>
</feature>